<evidence type="ECO:0000256" key="5">
    <source>
        <dbReference type="SAM" id="Phobius"/>
    </source>
</evidence>
<proteinExistence type="predicted"/>
<reference evidence="7" key="2">
    <citation type="journal article" date="2021" name="PeerJ">
        <title>Extensive microbial diversity within the chicken gut microbiome revealed by metagenomics and culture.</title>
        <authorList>
            <person name="Gilroy R."/>
            <person name="Ravi A."/>
            <person name="Getino M."/>
            <person name="Pursley I."/>
            <person name="Horton D.L."/>
            <person name="Alikhan N.F."/>
            <person name="Baker D."/>
            <person name="Gharbi K."/>
            <person name="Hall N."/>
            <person name="Watson M."/>
            <person name="Adriaenssens E.M."/>
            <person name="Foster-Nyarko E."/>
            <person name="Jarju S."/>
            <person name="Secka A."/>
            <person name="Antonio M."/>
            <person name="Oren A."/>
            <person name="Chaudhuri R.R."/>
            <person name="La Ragione R."/>
            <person name="Hildebrand F."/>
            <person name="Pallen M.J."/>
        </authorList>
    </citation>
    <scope>NUCLEOTIDE SEQUENCE</scope>
    <source>
        <strain evidence="7">ChiHcec3-11533</strain>
    </source>
</reference>
<dbReference type="GO" id="GO:0140359">
    <property type="term" value="F:ABC-type transporter activity"/>
    <property type="evidence" value="ECO:0007669"/>
    <property type="project" value="InterPro"/>
</dbReference>
<sequence length="284" mass="30726">MIAFAHRNLKIFFRDRSAVFFSLLSSLIIVGLYVLFLGDVYVGNFPNVSNARELLDNWVMAGLLATTAVTGGIGAFSVKIDDRARKIEKDFLSSPVARAHLDAGYLLGALVVDILLCLFTLLLAEAYIVLNGGRWLSFPVLCRLLMMIVAACVAGVCLVFCLASLLKSPSAFSAAATVTGTLIGFLTGIYLPIGALPAPVQWIIRLFPISHAAALFRQIMMQIPLEAAFSGAPVEAREKFELALGIRFQFGESQLSPAGNLVILLGSAAVFFALAVLRESRRRR</sequence>
<evidence type="ECO:0000259" key="6">
    <source>
        <dbReference type="Pfam" id="PF12698"/>
    </source>
</evidence>
<dbReference type="InterPro" id="IPR000412">
    <property type="entry name" value="ABC_2_transport"/>
</dbReference>
<feature type="transmembrane region" description="Helical" evidence="5">
    <location>
        <begin position="172"/>
        <end position="193"/>
    </location>
</feature>
<feature type="transmembrane region" description="Helical" evidence="5">
    <location>
        <begin position="258"/>
        <end position="277"/>
    </location>
</feature>
<keyword evidence="4 5" id="KW-0472">Membrane</keyword>
<dbReference type="AlphaFoldDB" id="A0A9D1IC41"/>
<dbReference type="Proteomes" id="UP000824072">
    <property type="component" value="Unassembled WGS sequence"/>
</dbReference>
<feature type="transmembrane region" description="Helical" evidence="5">
    <location>
        <begin position="99"/>
        <end position="124"/>
    </location>
</feature>
<evidence type="ECO:0000256" key="4">
    <source>
        <dbReference type="ARBA" id="ARBA00023136"/>
    </source>
</evidence>
<feature type="transmembrane region" description="Helical" evidence="5">
    <location>
        <begin position="58"/>
        <end position="78"/>
    </location>
</feature>
<organism evidence="7 8">
    <name type="scientific">Candidatus Pullichristensenella excrementigallinarum</name>
    <dbReference type="NCBI Taxonomy" id="2840907"/>
    <lineage>
        <taxon>Bacteria</taxon>
        <taxon>Bacillati</taxon>
        <taxon>Bacillota</taxon>
        <taxon>Clostridia</taxon>
        <taxon>Candidatus Pullichristensenella</taxon>
    </lineage>
</organism>
<evidence type="ECO:0000256" key="3">
    <source>
        <dbReference type="ARBA" id="ARBA00022989"/>
    </source>
</evidence>
<gene>
    <name evidence="7" type="ORF">IAB02_05080</name>
</gene>
<evidence type="ECO:0000313" key="8">
    <source>
        <dbReference type="Proteomes" id="UP000824072"/>
    </source>
</evidence>
<dbReference type="PIRSF" id="PIRSF006648">
    <property type="entry name" value="DrrB"/>
    <property type="match status" value="1"/>
</dbReference>
<dbReference type="InterPro" id="IPR051784">
    <property type="entry name" value="Nod_factor_ABC_transporter"/>
</dbReference>
<keyword evidence="3 5" id="KW-1133">Transmembrane helix</keyword>
<keyword evidence="2 5" id="KW-0812">Transmembrane</keyword>
<comment type="caution">
    <text evidence="7">The sequence shown here is derived from an EMBL/GenBank/DDBJ whole genome shotgun (WGS) entry which is preliminary data.</text>
</comment>
<dbReference type="EMBL" id="DVMU01000112">
    <property type="protein sequence ID" value="HIU33916.1"/>
    <property type="molecule type" value="Genomic_DNA"/>
</dbReference>
<evidence type="ECO:0000313" key="7">
    <source>
        <dbReference type="EMBL" id="HIU33916.1"/>
    </source>
</evidence>
<protein>
    <submittedName>
        <fullName evidence="7">ABC transporter permease</fullName>
    </submittedName>
</protein>
<dbReference type="GO" id="GO:0043190">
    <property type="term" value="C:ATP-binding cassette (ABC) transporter complex"/>
    <property type="evidence" value="ECO:0007669"/>
    <property type="project" value="InterPro"/>
</dbReference>
<dbReference type="InterPro" id="IPR013525">
    <property type="entry name" value="ABC2_TM"/>
</dbReference>
<name>A0A9D1IC41_9FIRM</name>
<reference evidence="7" key="1">
    <citation type="submission" date="2020-10" db="EMBL/GenBank/DDBJ databases">
        <authorList>
            <person name="Gilroy R."/>
        </authorList>
    </citation>
    <scope>NUCLEOTIDE SEQUENCE</scope>
    <source>
        <strain evidence="7">ChiHcec3-11533</strain>
    </source>
</reference>
<accession>A0A9D1IC41</accession>
<comment type="subcellular location">
    <subcellularLocation>
        <location evidence="1">Membrane</location>
        <topology evidence="1">Multi-pass membrane protein</topology>
    </subcellularLocation>
</comment>
<feature type="domain" description="ABC-2 type transporter transmembrane" evidence="6">
    <location>
        <begin position="69"/>
        <end position="277"/>
    </location>
</feature>
<evidence type="ECO:0000256" key="1">
    <source>
        <dbReference type="ARBA" id="ARBA00004141"/>
    </source>
</evidence>
<dbReference type="PANTHER" id="PTHR43229:SF2">
    <property type="entry name" value="NODULATION PROTEIN J"/>
    <property type="match status" value="1"/>
</dbReference>
<dbReference type="PANTHER" id="PTHR43229">
    <property type="entry name" value="NODULATION PROTEIN J"/>
    <property type="match status" value="1"/>
</dbReference>
<dbReference type="Pfam" id="PF12698">
    <property type="entry name" value="ABC2_membrane_3"/>
    <property type="match status" value="1"/>
</dbReference>
<feature type="transmembrane region" description="Helical" evidence="5">
    <location>
        <begin position="144"/>
        <end position="165"/>
    </location>
</feature>
<evidence type="ECO:0000256" key="2">
    <source>
        <dbReference type="ARBA" id="ARBA00022692"/>
    </source>
</evidence>
<feature type="transmembrane region" description="Helical" evidence="5">
    <location>
        <begin position="20"/>
        <end position="38"/>
    </location>
</feature>